<keyword evidence="4" id="KW-0408">Iron</keyword>
<dbReference type="PANTHER" id="PTHR10209">
    <property type="entry name" value="OXIDOREDUCTASE, 2OG-FE II OXYGENASE FAMILY PROTEIN"/>
    <property type="match status" value="1"/>
</dbReference>
<keyword evidence="3" id="KW-0560">Oxidoreductase</keyword>
<dbReference type="Proteomes" id="UP001219525">
    <property type="component" value="Unassembled WGS sequence"/>
</dbReference>
<keyword evidence="2" id="KW-0479">Metal-binding</keyword>
<feature type="domain" description="Isopenicillin N synthase-like Fe(2+) 2OG dioxygenase" evidence="6">
    <location>
        <begin position="179"/>
        <end position="227"/>
    </location>
</feature>
<sequence>MNNTAPKALKDWGMDVVDLGGFRDGTSKQAVADAILQSFTRVGFVYLKNYGLSSQQSKEFFALPLELKQLAPHPPSGAHHRGYSSPGQEKVLNFTIDGDIVAPARPGAPEAREHFDCGHEGNDDTPNVWLPDGVLPGFKETCLEFYRACHAIELEIFRALAVALRLPEDYFARNHSAADNQLRLQHYPSVPAESLQNETIQRISQHSDYGTMTLLFQDDTGGLEVEDPSVPKFSTGTSTPI</sequence>
<dbReference type="SUPFAM" id="SSF51197">
    <property type="entry name" value="Clavaminate synthase-like"/>
    <property type="match status" value="1"/>
</dbReference>
<evidence type="ECO:0000256" key="2">
    <source>
        <dbReference type="ARBA" id="ARBA00022723"/>
    </source>
</evidence>
<evidence type="ECO:0000259" key="7">
    <source>
        <dbReference type="Pfam" id="PF14226"/>
    </source>
</evidence>
<evidence type="ECO:0000256" key="5">
    <source>
        <dbReference type="SAM" id="MobiDB-lite"/>
    </source>
</evidence>
<evidence type="ECO:0000256" key="3">
    <source>
        <dbReference type="ARBA" id="ARBA00023002"/>
    </source>
</evidence>
<protein>
    <submittedName>
        <fullName evidence="8">Uncharacterized protein</fullName>
    </submittedName>
</protein>
<dbReference type="InterPro" id="IPR027443">
    <property type="entry name" value="IPNS-like_sf"/>
</dbReference>
<evidence type="ECO:0000313" key="9">
    <source>
        <dbReference type="Proteomes" id="UP001219525"/>
    </source>
</evidence>
<comment type="caution">
    <text evidence="8">The sequence shown here is derived from an EMBL/GenBank/DDBJ whole genome shotgun (WGS) entry which is preliminary data.</text>
</comment>
<name>A0AAD6YIJ8_9AGAR</name>
<dbReference type="Pfam" id="PF14226">
    <property type="entry name" value="DIOX_N"/>
    <property type="match status" value="1"/>
</dbReference>
<dbReference type="EMBL" id="JARJCW010000015">
    <property type="protein sequence ID" value="KAJ7216338.1"/>
    <property type="molecule type" value="Genomic_DNA"/>
</dbReference>
<evidence type="ECO:0000256" key="4">
    <source>
        <dbReference type="ARBA" id="ARBA00023004"/>
    </source>
</evidence>
<feature type="domain" description="Non-haem dioxygenase N-terminal" evidence="7">
    <location>
        <begin position="15"/>
        <end position="129"/>
    </location>
</feature>
<proteinExistence type="inferred from homology"/>
<gene>
    <name evidence="8" type="ORF">GGX14DRAFT_533796</name>
</gene>
<evidence type="ECO:0000313" key="8">
    <source>
        <dbReference type="EMBL" id="KAJ7216338.1"/>
    </source>
</evidence>
<dbReference type="GO" id="GO:0046872">
    <property type="term" value="F:metal ion binding"/>
    <property type="evidence" value="ECO:0007669"/>
    <property type="project" value="UniProtKB-KW"/>
</dbReference>
<dbReference type="Gene3D" id="2.60.120.330">
    <property type="entry name" value="B-lactam Antibiotic, Isopenicillin N Synthase, Chain"/>
    <property type="match status" value="1"/>
</dbReference>
<feature type="region of interest" description="Disordered" evidence="5">
    <location>
        <begin position="222"/>
        <end position="241"/>
    </location>
</feature>
<dbReference type="AlphaFoldDB" id="A0AAD6YIJ8"/>
<evidence type="ECO:0000256" key="1">
    <source>
        <dbReference type="ARBA" id="ARBA00008056"/>
    </source>
</evidence>
<keyword evidence="9" id="KW-1185">Reference proteome</keyword>
<comment type="similarity">
    <text evidence="1">Belongs to the iron/ascorbate-dependent oxidoreductase family.</text>
</comment>
<feature type="compositionally biased region" description="Polar residues" evidence="5">
    <location>
        <begin position="232"/>
        <end position="241"/>
    </location>
</feature>
<dbReference type="InterPro" id="IPR026992">
    <property type="entry name" value="DIOX_N"/>
</dbReference>
<organism evidence="8 9">
    <name type="scientific">Mycena pura</name>
    <dbReference type="NCBI Taxonomy" id="153505"/>
    <lineage>
        <taxon>Eukaryota</taxon>
        <taxon>Fungi</taxon>
        <taxon>Dikarya</taxon>
        <taxon>Basidiomycota</taxon>
        <taxon>Agaricomycotina</taxon>
        <taxon>Agaricomycetes</taxon>
        <taxon>Agaricomycetidae</taxon>
        <taxon>Agaricales</taxon>
        <taxon>Marasmiineae</taxon>
        <taxon>Mycenaceae</taxon>
        <taxon>Mycena</taxon>
    </lineage>
</organism>
<dbReference type="GO" id="GO:0016491">
    <property type="term" value="F:oxidoreductase activity"/>
    <property type="evidence" value="ECO:0007669"/>
    <property type="project" value="UniProtKB-KW"/>
</dbReference>
<evidence type="ECO:0000259" key="6">
    <source>
        <dbReference type="Pfam" id="PF03171"/>
    </source>
</evidence>
<accession>A0AAD6YIJ8</accession>
<dbReference type="InterPro" id="IPR044861">
    <property type="entry name" value="IPNS-like_FE2OG_OXY"/>
</dbReference>
<dbReference type="PANTHER" id="PTHR10209:SF881">
    <property type="entry name" value="FI07970P-RELATED"/>
    <property type="match status" value="1"/>
</dbReference>
<reference evidence="8" key="1">
    <citation type="submission" date="2023-03" db="EMBL/GenBank/DDBJ databases">
        <title>Massive genome expansion in bonnet fungi (Mycena s.s.) driven by repeated elements and novel gene families across ecological guilds.</title>
        <authorList>
            <consortium name="Lawrence Berkeley National Laboratory"/>
            <person name="Harder C.B."/>
            <person name="Miyauchi S."/>
            <person name="Viragh M."/>
            <person name="Kuo A."/>
            <person name="Thoen E."/>
            <person name="Andreopoulos B."/>
            <person name="Lu D."/>
            <person name="Skrede I."/>
            <person name="Drula E."/>
            <person name="Henrissat B."/>
            <person name="Morin E."/>
            <person name="Kohler A."/>
            <person name="Barry K."/>
            <person name="LaButti K."/>
            <person name="Morin E."/>
            <person name="Salamov A."/>
            <person name="Lipzen A."/>
            <person name="Mereny Z."/>
            <person name="Hegedus B."/>
            <person name="Baldrian P."/>
            <person name="Stursova M."/>
            <person name="Weitz H."/>
            <person name="Taylor A."/>
            <person name="Grigoriev I.V."/>
            <person name="Nagy L.G."/>
            <person name="Martin F."/>
            <person name="Kauserud H."/>
        </authorList>
    </citation>
    <scope>NUCLEOTIDE SEQUENCE</scope>
    <source>
        <strain evidence="8">9144</strain>
    </source>
</reference>
<dbReference type="Pfam" id="PF03171">
    <property type="entry name" value="2OG-FeII_Oxy"/>
    <property type="match status" value="1"/>
</dbReference>